<reference evidence="1" key="1">
    <citation type="submission" date="2024-01" db="EMBL/GenBank/DDBJ databases">
        <title>Bank of Algae and Cyanobacteria of the Azores (BACA) strain genomes.</title>
        <authorList>
            <person name="Luz R."/>
            <person name="Cordeiro R."/>
            <person name="Fonseca A."/>
            <person name="Goncalves V."/>
        </authorList>
    </citation>
    <scope>NUCLEOTIDE SEQUENCE</scope>
    <source>
        <strain evidence="1">BACA0141</strain>
    </source>
</reference>
<sequence length="218" mass="25273">MKRIIKGSEPPDLLKYRLTKGATYADYRPKEPLKKSLLIEQGYICCFCMQRISESNMEIAHWEPIDVNPARQLDYKNHLASCAGNRGSRLALQHCNARQGNTMLTINPADPVRNCEDYIKYRSNGDIYSDDENVQKDLTDTLNLNMESDTLNLNMQTLKANRRNALNTVIEELNKLFPNKNWSKTEIAKKISDWSRKNINGQYPEYCQFVTYILSKRL</sequence>
<keyword evidence="1" id="KW-0378">Hydrolase</keyword>
<evidence type="ECO:0000313" key="2">
    <source>
        <dbReference type="Proteomes" id="UP001333818"/>
    </source>
</evidence>
<comment type="caution">
    <text evidence="1">The sequence shown here is derived from an EMBL/GenBank/DDBJ whole genome shotgun (WGS) entry which is preliminary data.</text>
</comment>
<keyword evidence="1" id="KW-0255">Endonuclease</keyword>
<accession>A0AAW9PXX2</accession>
<keyword evidence="1" id="KW-0540">Nuclease</keyword>
<dbReference type="RefSeq" id="WP_330481823.1">
    <property type="nucleotide sequence ID" value="NZ_JAZBJZ010000003.1"/>
</dbReference>
<dbReference type="GO" id="GO:0004519">
    <property type="term" value="F:endonuclease activity"/>
    <property type="evidence" value="ECO:0007669"/>
    <property type="project" value="UniProtKB-KW"/>
</dbReference>
<dbReference type="Proteomes" id="UP001333818">
    <property type="component" value="Unassembled WGS sequence"/>
</dbReference>
<keyword evidence="2" id="KW-1185">Reference proteome</keyword>
<name>A0AAW9PXX2_9CYAN</name>
<proteinExistence type="predicted"/>
<dbReference type="InterPro" id="IPR013467">
    <property type="entry name" value="HNH78-like"/>
</dbReference>
<gene>
    <name evidence="1" type="ORF">V2H45_01425</name>
</gene>
<dbReference type="AlphaFoldDB" id="A0AAW9PXX2"/>
<evidence type="ECO:0000313" key="1">
    <source>
        <dbReference type="EMBL" id="MEE3715401.1"/>
    </source>
</evidence>
<dbReference type="EMBL" id="JAZBJZ010000003">
    <property type="protein sequence ID" value="MEE3715401.1"/>
    <property type="molecule type" value="Genomic_DNA"/>
</dbReference>
<dbReference type="NCBIfam" id="TIGR02646">
    <property type="entry name" value="retron system putative HNH endonuclease"/>
    <property type="match status" value="1"/>
</dbReference>
<organism evidence="1 2">
    <name type="scientific">Tumidithrix elongata BACA0141</name>
    <dbReference type="NCBI Taxonomy" id="2716417"/>
    <lineage>
        <taxon>Bacteria</taxon>
        <taxon>Bacillati</taxon>
        <taxon>Cyanobacteriota</taxon>
        <taxon>Cyanophyceae</taxon>
        <taxon>Pseudanabaenales</taxon>
        <taxon>Pseudanabaenaceae</taxon>
        <taxon>Tumidithrix</taxon>
        <taxon>Tumidithrix elongata</taxon>
    </lineage>
</organism>
<protein>
    <submittedName>
        <fullName evidence="1">Retron system putative HNH endonuclease</fullName>
    </submittedName>
</protein>